<evidence type="ECO:0000313" key="2">
    <source>
        <dbReference type="Proteomes" id="UP000093819"/>
    </source>
</evidence>
<dbReference type="Pfam" id="PF24117">
    <property type="entry name" value="DUF7391"/>
    <property type="match status" value="1"/>
</dbReference>
<dbReference type="EMBL" id="LZLR01000239">
    <property type="protein sequence ID" value="OBK14093.1"/>
    <property type="molecule type" value="Genomic_DNA"/>
</dbReference>
<dbReference type="RefSeq" id="WP_065038398.1">
    <property type="nucleotide sequence ID" value="NZ_LZLR01000239.1"/>
</dbReference>
<dbReference type="OrthoDB" id="4726384at2"/>
<dbReference type="InterPro" id="IPR055815">
    <property type="entry name" value="DUF7391"/>
</dbReference>
<protein>
    <submittedName>
        <fullName evidence="1">Uncharacterized protein</fullName>
    </submittedName>
</protein>
<comment type="caution">
    <text evidence="1">The sequence shown here is derived from an EMBL/GenBank/DDBJ whole genome shotgun (WGS) entry which is preliminary data.</text>
</comment>
<accession>A0A1A3MW14</accession>
<organism evidence="1 2">
    <name type="scientific">Mycobacterium asiaticum</name>
    <dbReference type="NCBI Taxonomy" id="1790"/>
    <lineage>
        <taxon>Bacteria</taxon>
        <taxon>Bacillati</taxon>
        <taxon>Actinomycetota</taxon>
        <taxon>Actinomycetes</taxon>
        <taxon>Mycobacteriales</taxon>
        <taxon>Mycobacteriaceae</taxon>
        <taxon>Mycobacterium</taxon>
    </lineage>
</organism>
<sequence>MTSPIEKQQKHTSVPVVARRDWCCGTPITGPHAAGCAYEPEGKLDYTAPVEIAEPPAADPAPGAGVPAASGISEPRKKKYGFRKRREFDVDLPSGDVVLVRQLTMTEVIELDVLNMRDSFAAELFKGVDGGDAEQVGQALETAESALLDPERREKFFGPLNRVTAAAVVCPRVVLVGVTDDEQINVNEIDLIDKRIIFEAAMPDEMKTAALEAQHEALKRVRAEQASGLGSVGDGQDLREAAD</sequence>
<gene>
    <name evidence="1" type="ORF">A5635_10385</name>
</gene>
<proteinExistence type="predicted"/>
<dbReference type="AlphaFoldDB" id="A0A1A3MW14"/>
<dbReference type="Proteomes" id="UP000093819">
    <property type="component" value="Unassembled WGS sequence"/>
</dbReference>
<evidence type="ECO:0000313" key="1">
    <source>
        <dbReference type="EMBL" id="OBK14093.1"/>
    </source>
</evidence>
<reference evidence="1 2" key="1">
    <citation type="submission" date="2016-06" db="EMBL/GenBank/DDBJ databases">
        <authorList>
            <person name="Kjaerup R.B."/>
            <person name="Dalgaard T.S."/>
            <person name="Juul-Madsen H.R."/>
        </authorList>
    </citation>
    <scope>NUCLEOTIDE SEQUENCE [LARGE SCALE GENOMIC DNA]</scope>
    <source>
        <strain evidence="1 2">1245335.1</strain>
    </source>
</reference>
<name>A0A1A3MW14_MYCAS</name>